<comment type="caution">
    <text evidence="1">The sequence shown here is derived from an EMBL/GenBank/DDBJ whole genome shotgun (WGS) entry which is preliminary data.</text>
</comment>
<dbReference type="Proteomes" id="UP000245631">
    <property type="component" value="Unassembled WGS sequence"/>
</dbReference>
<dbReference type="AlphaFoldDB" id="A0A8E2W8C1"/>
<sequence>MTTGNLGYADGDTCNREGCMGTIAFHASENCSCHINPPCFSCTSVTAFCPVCEWEEKDDPLVVQEIASIHFGSGFAYVERKKRVLDPTKIDYLIEMHSSASQKVIGVYPEGTSRQEVEARVKGTFGGRFNSFKDGRFEYIAYTD</sequence>
<gene>
    <name evidence="1" type="ORF">C8D77_111122</name>
</gene>
<proteinExistence type="predicted"/>
<protein>
    <submittedName>
        <fullName evidence="1">Uncharacterized protein</fullName>
    </submittedName>
</protein>
<dbReference type="GeneID" id="61054895"/>
<evidence type="ECO:0000313" key="1">
    <source>
        <dbReference type="EMBL" id="PWJ88399.1"/>
    </source>
</evidence>
<accession>A0A8E2W8C1</accession>
<dbReference type="RefSeq" id="WP_109670446.1">
    <property type="nucleotide sequence ID" value="NZ_QGGH01000011.1"/>
</dbReference>
<organism evidence="1 2">
    <name type="scientific">Rhizobium loti</name>
    <name type="common">Mesorhizobium loti</name>
    <dbReference type="NCBI Taxonomy" id="381"/>
    <lineage>
        <taxon>Bacteria</taxon>
        <taxon>Pseudomonadati</taxon>
        <taxon>Pseudomonadota</taxon>
        <taxon>Alphaproteobacteria</taxon>
        <taxon>Hyphomicrobiales</taxon>
        <taxon>Phyllobacteriaceae</taxon>
        <taxon>Mesorhizobium</taxon>
    </lineage>
</organism>
<evidence type="ECO:0000313" key="2">
    <source>
        <dbReference type="Proteomes" id="UP000245631"/>
    </source>
</evidence>
<reference evidence="1 2" key="1">
    <citation type="submission" date="2018-05" db="EMBL/GenBank/DDBJ databases">
        <title>Genomic Encyclopedia of Type Strains, Phase IV (KMG-IV): sequencing the most valuable type-strain genomes for metagenomic binning, comparative biology and taxonomic classification.</title>
        <authorList>
            <person name="Goeker M."/>
        </authorList>
    </citation>
    <scope>NUCLEOTIDE SEQUENCE [LARGE SCALE GENOMIC DNA]</scope>
    <source>
        <strain evidence="1 2">DSM 2626</strain>
    </source>
</reference>
<name>A0A8E2W8C1_RHILI</name>
<dbReference type="EMBL" id="QGGH01000011">
    <property type="protein sequence ID" value="PWJ88399.1"/>
    <property type="molecule type" value="Genomic_DNA"/>
</dbReference>